<dbReference type="Pfam" id="PF12698">
    <property type="entry name" value="ABC2_membrane_3"/>
    <property type="match status" value="1"/>
</dbReference>
<protein>
    <recommendedName>
        <fullName evidence="6">ABC-2 type transporter transmembrane domain-containing protein</fullName>
    </recommendedName>
</protein>
<organism evidence="7 8">
    <name type="scientific">Ktedonospora formicarum</name>
    <dbReference type="NCBI Taxonomy" id="2778364"/>
    <lineage>
        <taxon>Bacteria</taxon>
        <taxon>Bacillati</taxon>
        <taxon>Chloroflexota</taxon>
        <taxon>Ktedonobacteria</taxon>
        <taxon>Ktedonobacterales</taxon>
        <taxon>Ktedonobacteraceae</taxon>
        <taxon>Ktedonospora</taxon>
    </lineage>
</organism>
<keyword evidence="4 5" id="KW-0472">Membrane</keyword>
<dbReference type="EMBL" id="BNJF01000003">
    <property type="protein sequence ID" value="GHO47289.1"/>
    <property type="molecule type" value="Genomic_DNA"/>
</dbReference>
<dbReference type="InterPro" id="IPR013525">
    <property type="entry name" value="ABC2_TM"/>
</dbReference>
<dbReference type="AlphaFoldDB" id="A0A8J3I9S3"/>
<gene>
    <name evidence="7" type="ORF">KSX_54520</name>
</gene>
<proteinExistence type="predicted"/>
<dbReference type="RefSeq" id="WP_220196606.1">
    <property type="nucleotide sequence ID" value="NZ_BNJF01000003.1"/>
</dbReference>
<dbReference type="PANTHER" id="PTHR43229">
    <property type="entry name" value="NODULATION PROTEIN J"/>
    <property type="match status" value="1"/>
</dbReference>
<reference evidence="7" key="1">
    <citation type="submission" date="2020-10" db="EMBL/GenBank/DDBJ databases">
        <title>Taxonomic study of unclassified bacteria belonging to the class Ktedonobacteria.</title>
        <authorList>
            <person name="Yabe S."/>
            <person name="Wang C.M."/>
            <person name="Zheng Y."/>
            <person name="Sakai Y."/>
            <person name="Cavaletti L."/>
            <person name="Monciardini P."/>
            <person name="Donadio S."/>
        </authorList>
    </citation>
    <scope>NUCLEOTIDE SEQUENCE</scope>
    <source>
        <strain evidence="7">SOSP1-1</strain>
    </source>
</reference>
<feature type="transmembrane region" description="Helical" evidence="5">
    <location>
        <begin position="231"/>
        <end position="252"/>
    </location>
</feature>
<dbReference type="InterPro" id="IPR051784">
    <property type="entry name" value="Nod_factor_ABC_transporter"/>
</dbReference>
<evidence type="ECO:0000259" key="6">
    <source>
        <dbReference type="Pfam" id="PF12698"/>
    </source>
</evidence>
<comment type="caution">
    <text evidence="7">The sequence shown here is derived from an EMBL/GenBank/DDBJ whole genome shotgun (WGS) entry which is preliminary data.</text>
</comment>
<feature type="transmembrane region" description="Helical" evidence="5">
    <location>
        <begin position="27"/>
        <end position="46"/>
    </location>
</feature>
<dbReference type="PANTHER" id="PTHR43229:SF6">
    <property type="entry name" value="ABC-TYPE MULTIDRUG TRANSPORT SYSTEM, PERMEASE COMPONENT"/>
    <property type="match status" value="1"/>
</dbReference>
<keyword evidence="3 5" id="KW-1133">Transmembrane helix</keyword>
<feature type="transmembrane region" description="Helical" evidence="5">
    <location>
        <begin position="142"/>
        <end position="165"/>
    </location>
</feature>
<evidence type="ECO:0000256" key="2">
    <source>
        <dbReference type="ARBA" id="ARBA00022692"/>
    </source>
</evidence>
<feature type="domain" description="ABC-2 type transporter transmembrane" evidence="6">
    <location>
        <begin position="80"/>
        <end position="244"/>
    </location>
</feature>
<feature type="transmembrane region" description="Helical" evidence="5">
    <location>
        <begin position="177"/>
        <end position="196"/>
    </location>
</feature>
<accession>A0A8J3I9S3</accession>
<evidence type="ECO:0000313" key="7">
    <source>
        <dbReference type="EMBL" id="GHO47289.1"/>
    </source>
</evidence>
<dbReference type="GO" id="GO:0016020">
    <property type="term" value="C:membrane"/>
    <property type="evidence" value="ECO:0007669"/>
    <property type="project" value="UniProtKB-SubCell"/>
</dbReference>
<dbReference type="GO" id="GO:0140359">
    <property type="term" value="F:ABC-type transporter activity"/>
    <property type="evidence" value="ECO:0007669"/>
    <property type="project" value="InterPro"/>
</dbReference>
<evidence type="ECO:0000256" key="1">
    <source>
        <dbReference type="ARBA" id="ARBA00004141"/>
    </source>
</evidence>
<evidence type="ECO:0000313" key="8">
    <source>
        <dbReference type="Proteomes" id="UP000612362"/>
    </source>
</evidence>
<comment type="subcellular location">
    <subcellularLocation>
        <location evidence="1">Membrane</location>
        <topology evidence="1">Multi-pass membrane protein</topology>
    </subcellularLocation>
</comment>
<dbReference type="Proteomes" id="UP000612362">
    <property type="component" value="Unassembled WGS sequence"/>
</dbReference>
<keyword evidence="8" id="KW-1185">Reference proteome</keyword>
<sequence length="265" mass="30021">MDRWFFSLRMVGNEIKKRLLILWDYKFDALMQLLIFGLIFVGATFFLGKGHFNLELLSVQFVGYTMWMYGRAAMRTMSEDLSDEAQAGTLEQMYMAPVAPELLLLGRLLALFLWTSLMVLLMAGLLITVFHIVLPFRWEELPILLCMFCELFGLALLLSGLGLVFKQISTFADLLQQLFLFLTGSLVPISIFPNWLAVLARTLPTTQGILALQAVLFDHQSLVTLWTTGDLSLLCLHAFLYLGGGIATFRICTRYAKHQGLLGQY</sequence>
<feature type="transmembrane region" description="Helical" evidence="5">
    <location>
        <begin position="111"/>
        <end position="136"/>
    </location>
</feature>
<name>A0A8J3I9S3_9CHLR</name>
<keyword evidence="2 5" id="KW-0812">Transmembrane</keyword>
<evidence type="ECO:0000256" key="4">
    <source>
        <dbReference type="ARBA" id="ARBA00023136"/>
    </source>
</evidence>
<evidence type="ECO:0000256" key="5">
    <source>
        <dbReference type="SAM" id="Phobius"/>
    </source>
</evidence>
<evidence type="ECO:0000256" key="3">
    <source>
        <dbReference type="ARBA" id="ARBA00022989"/>
    </source>
</evidence>